<proteinExistence type="predicted"/>
<dbReference type="RefSeq" id="WP_021415784.1">
    <property type="nucleotide sequence ID" value="NZ_FULL01000006.1"/>
</dbReference>
<organism evidence="1 2">
    <name type="scientific">Clostridioides difficile</name>
    <name type="common">Peptoclostridium difficile</name>
    <dbReference type="NCBI Taxonomy" id="1496"/>
    <lineage>
        <taxon>Bacteria</taxon>
        <taxon>Bacillati</taxon>
        <taxon>Bacillota</taxon>
        <taxon>Clostridia</taxon>
        <taxon>Peptostreptococcales</taxon>
        <taxon>Peptostreptococcaceae</taxon>
        <taxon>Clostridioides</taxon>
    </lineage>
</organism>
<comment type="caution">
    <text evidence="1">The sequence shown here is derived from an EMBL/GenBank/DDBJ whole genome shotgun (WGS) entry which is preliminary data.</text>
</comment>
<protein>
    <submittedName>
        <fullName evidence="1">Uncharacterized protein</fullName>
    </submittedName>
</protein>
<dbReference type="EMBL" id="DAEPXK010000046">
    <property type="protein sequence ID" value="HBH1543725.1"/>
    <property type="molecule type" value="Genomic_DNA"/>
</dbReference>
<name>A0AAN5VNY7_CLODI</name>
<gene>
    <name evidence="1" type="ORF">KRM00_003257</name>
</gene>
<reference evidence="1" key="2">
    <citation type="submission" date="2021-06" db="EMBL/GenBank/DDBJ databases">
        <authorList>
            <consortium name="NCBI Pathogen Detection Project"/>
        </authorList>
    </citation>
    <scope>NUCLEOTIDE SEQUENCE</scope>
    <source>
        <strain evidence="1">HN1000</strain>
    </source>
</reference>
<dbReference type="Proteomes" id="UP000878956">
    <property type="component" value="Unassembled WGS sequence"/>
</dbReference>
<sequence>MAYDYNIKKDLHANIFLGGKFIGEVKLVDGFLKVEELDLNERLGGIGNLKSEDKVTIDSNKILIKEHEEYLLYLINKDGYIDNVIHYDDGLDLEYHRDKFDCISKGYDFVFAVETLEKVFYFPIDRMIDSMLDYVYLMD</sequence>
<accession>A0AAN5VNY7</accession>
<dbReference type="AlphaFoldDB" id="A0AAN5VNY7"/>
<evidence type="ECO:0000313" key="2">
    <source>
        <dbReference type="Proteomes" id="UP000878956"/>
    </source>
</evidence>
<evidence type="ECO:0000313" key="1">
    <source>
        <dbReference type="EMBL" id="HBH1543725.1"/>
    </source>
</evidence>
<reference evidence="1" key="1">
    <citation type="journal article" date="2018" name="Genome Biol.">
        <title>SKESA: strategic k-mer extension for scrupulous assemblies.</title>
        <authorList>
            <person name="Souvorov A."/>
            <person name="Agarwala R."/>
            <person name="Lipman D.J."/>
        </authorList>
    </citation>
    <scope>NUCLEOTIDE SEQUENCE</scope>
    <source>
        <strain evidence="1">HN1000</strain>
    </source>
</reference>